<name>A0ABY7B2R3_9PSEU</name>
<dbReference type="Gene3D" id="1.20.1250.20">
    <property type="entry name" value="MFS general substrate transporter like domains"/>
    <property type="match status" value="1"/>
</dbReference>
<feature type="transmembrane region" description="Helical" evidence="7">
    <location>
        <begin position="54"/>
        <end position="74"/>
    </location>
</feature>
<dbReference type="Gene3D" id="1.20.1720.10">
    <property type="entry name" value="Multidrug resistance protein D"/>
    <property type="match status" value="1"/>
</dbReference>
<dbReference type="InterPro" id="IPR011701">
    <property type="entry name" value="MFS"/>
</dbReference>
<evidence type="ECO:0000256" key="3">
    <source>
        <dbReference type="ARBA" id="ARBA00022475"/>
    </source>
</evidence>
<evidence type="ECO:0000256" key="2">
    <source>
        <dbReference type="ARBA" id="ARBA00022448"/>
    </source>
</evidence>
<dbReference type="PROSITE" id="PS50850">
    <property type="entry name" value="MFS"/>
    <property type="match status" value="1"/>
</dbReference>
<keyword evidence="5 7" id="KW-1133">Transmembrane helix</keyword>
<feature type="transmembrane region" description="Helical" evidence="7">
    <location>
        <begin position="148"/>
        <end position="171"/>
    </location>
</feature>
<accession>A0ABY7B2R3</accession>
<sequence length="479" mass="48961">MTTTVPARSEAPADRRRWWALAVIGLAQLLVIIDTTIVNIALPSAQHDLGMSDAARQWTISAYTLAFGGLLLLGGRLADRLGRKNTLIVGALGFAIASAVGGAATGPGMLMAARAAQGVFAALLAPSTLSLLTITFTETKERAKAFGIYSAIMMSGAAAGLITGGALAEYLNWRWCLYVNLPVAVAAGLAGWFVLPSVAGHRETRLDWISALLGSGGIVALVYALSEVATRGWGSGLVLGLLGTALVLLAAFVLRQARVANPLLPLRILADRTRTGAYLSIAAAAFGMFGMFLFLTYQLQAIMHYGAFTAGLAFLPFLLGNVLVSTLITRRILPRTGPRPLLVTGLLLMATGLLTLTQLSPASSYWGLILPVELVLGAGAGLAMPTVMNIATVGVGERDAGVASAFITTSQQAGASLGTASLNTIAASATASASGLGAVGATVHGYAVANGWAGAIVGLAALAIGALVTRPRTATPAAT</sequence>
<feature type="transmembrane region" description="Helical" evidence="7">
    <location>
        <begin position="207"/>
        <end position="226"/>
    </location>
</feature>
<dbReference type="CDD" id="cd17321">
    <property type="entry name" value="MFS_MMR_MDR_like"/>
    <property type="match status" value="1"/>
</dbReference>
<evidence type="ECO:0000256" key="6">
    <source>
        <dbReference type="ARBA" id="ARBA00023136"/>
    </source>
</evidence>
<dbReference type="RefSeq" id="WP_268756705.1">
    <property type="nucleotide sequence ID" value="NZ_CP113836.1"/>
</dbReference>
<proteinExistence type="predicted"/>
<feature type="transmembrane region" description="Helical" evidence="7">
    <location>
        <begin position="18"/>
        <end position="42"/>
    </location>
</feature>
<comment type="subcellular location">
    <subcellularLocation>
        <location evidence="1">Cell membrane</location>
        <topology evidence="1">Multi-pass membrane protein</topology>
    </subcellularLocation>
</comment>
<evidence type="ECO:0000256" key="5">
    <source>
        <dbReference type="ARBA" id="ARBA00022989"/>
    </source>
</evidence>
<dbReference type="SUPFAM" id="SSF103473">
    <property type="entry name" value="MFS general substrate transporter"/>
    <property type="match status" value="1"/>
</dbReference>
<feature type="transmembrane region" description="Helical" evidence="7">
    <location>
        <begin position="232"/>
        <end position="254"/>
    </location>
</feature>
<dbReference type="InterPro" id="IPR036259">
    <property type="entry name" value="MFS_trans_sf"/>
</dbReference>
<feature type="transmembrane region" description="Helical" evidence="7">
    <location>
        <begin position="116"/>
        <end position="136"/>
    </location>
</feature>
<dbReference type="PANTHER" id="PTHR42718">
    <property type="entry name" value="MAJOR FACILITATOR SUPERFAMILY MULTIDRUG TRANSPORTER MFSC"/>
    <property type="match status" value="1"/>
</dbReference>
<dbReference type="InterPro" id="IPR005829">
    <property type="entry name" value="Sugar_transporter_CS"/>
</dbReference>
<keyword evidence="6 7" id="KW-0472">Membrane</keyword>
<organism evidence="9 10">
    <name type="scientific">Amycolatopsis cynarae</name>
    <dbReference type="NCBI Taxonomy" id="2995223"/>
    <lineage>
        <taxon>Bacteria</taxon>
        <taxon>Bacillati</taxon>
        <taxon>Actinomycetota</taxon>
        <taxon>Actinomycetes</taxon>
        <taxon>Pseudonocardiales</taxon>
        <taxon>Pseudonocardiaceae</taxon>
        <taxon>Amycolatopsis</taxon>
    </lineage>
</organism>
<evidence type="ECO:0000256" key="7">
    <source>
        <dbReference type="SAM" id="Phobius"/>
    </source>
</evidence>
<dbReference type="EMBL" id="CP113836">
    <property type="protein sequence ID" value="WAL66572.1"/>
    <property type="molecule type" value="Genomic_DNA"/>
</dbReference>
<evidence type="ECO:0000256" key="1">
    <source>
        <dbReference type="ARBA" id="ARBA00004651"/>
    </source>
</evidence>
<feature type="transmembrane region" description="Helical" evidence="7">
    <location>
        <begin position="305"/>
        <end position="328"/>
    </location>
</feature>
<feature type="transmembrane region" description="Helical" evidence="7">
    <location>
        <begin position="86"/>
        <end position="104"/>
    </location>
</feature>
<feature type="transmembrane region" description="Helical" evidence="7">
    <location>
        <begin position="340"/>
        <end position="359"/>
    </location>
</feature>
<dbReference type="Pfam" id="PF07690">
    <property type="entry name" value="MFS_1"/>
    <property type="match status" value="1"/>
</dbReference>
<gene>
    <name evidence="9" type="ORF">ORV05_01775</name>
</gene>
<dbReference type="InterPro" id="IPR020846">
    <property type="entry name" value="MFS_dom"/>
</dbReference>
<keyword evidence="2" id="KW-0813">Transport</keyword>
<evidence type="ECO:0000313" key="10">
    <source>
        <dbReference type="Proteomes" id="UP001163203"/>
    </source>
</evidence>
<keyword evidence="4 7" id="KW-0812">Transmembrane</keyword>
<keyword evidence="10" id="KW-1185">Reference proteome</keyword>
<dbReference type="Proteomes" id="UP001163203">
    <property type="component" value="Chromosome"/>
</dbReference>
<evidence type="ECO:0000256" key="4">
    <source>
        <dbReference type="ARBA" id="ARBA00022692"/>
    </source>
</evidence>
<feature type="transmembrane region" description="Helical" evidence="7">
    <location>
        <begin position="177"/>
        <end position="195"/>
    </location>
</feature>
<reference evidence="9" key="1">
    <citation type="submission" date="2022-11" db="EMBL/GenBank/DDBJ databases">
        <authorList>
            <person name="Mo P."/>
        </authorList>
    </citation>
    <scope>NUCLEOTIDE SEQUENCE</scope>
    <source>
        <strain evidence="9">HUAS 11-8</strain>
    </source>
</reference>
<feature type="domain" description="Major facilitator superfamily (MFS) profile" evidence="8">
    <location>
        <begin position="20"/>
        <end position="472"/>
    </location>
</feature>
<feature type="transmembrane region" description="Helical" evidence="7">
    <location>
        <begin position="275"/>
        <end position="299"/>
    </location>
</feature>
<evidence type="ECO:0000313" key="9">
    <source>
        <dbReference type="EMBL" id="WAL66572.1"/>
    </source>
</evidence>
<keyword evidence="3" id="KW-1003">Cell membrane</keyword>
<evidence type="ECO:0000259" key="8">
    <source>
        <dbReference type="PROSITE" id="PS50850"/>
    </source>
</evidence>
<dbReference type="PANTHER" id="PTHR42718:SF46">
    <property type="entry name" value="BLR6921 PROTEIN"/>
    <property type="match status" value="1"/>
</dbReference>
<dbReference type="PROSITE" id="PS00216">
    <property type="entry name" value="SUGAR_TRANSPORT_1"/>
    <property type="match status" value="1"/>
</dbReference>
<protein>
    <submittedName>
        <fullName evidence="9">MFS transporter</fullName>
    </submittedName>
</protein>